<keyword evidence="2" id="KW-1185">Reference proteome</keyword>
<proteinExistence type="predicted"/>
<evidence type="ECO:0000313" key="1">
    <source>
        <dbReference type="EMBL" id="KAK8209109.1"/>
    </source>
</evidence>
<protein>
    <submittedName>
        <fullName evidence="1">Uncharacterized protein</fullName>
    </submittedName>
</protein>
<sequence>MNGFGFLAGKEVQQDGSTNLGLRDQRLALQWVQDNIAAFGGDPEKVTIWGESAGAISVFDHTVINGGDNTYNGKPLFRGAIMDSGSMIPAHDVTTSKAQTVYDTVVSNAGCSGSNDTLACLRALDYTDFLYAVTSVPAIFSYSSIDLSYFPRPDPTSNFFSVSPEVAVQNGAYAKVPIIIGDQEDEGTLFSLFQENITTTEELVTYINTYLYPTAAEADIAGLVATYPDDSSAGSPFRTGVLNELYPQYKRLAAILGDVTFNLARRIYLSYVASTVNAWSYLDSHLYGTTVLGTFHGSDLFNAFYDAPSPIAAQTVQTYYISFVNNLDPNSITTALPLIEWPQWTSDDPQLVQINAISNNLLADTFRNSSYAYFREHDFKF</sequence>
<organism evidence="1 2">
    <name type="scientific">Zalaria obscura</name>
    <dbReference type="NCBI Taxonomy" id="2024903"/>
    <lineage>
        <taxon>Eukaryota</taxon>
        <taxon>Fungi</taxon>
        <taxon>Dikarya</taxon>
        <taxon>Ascomycota</taxon>
        <taxon>Pezizomycotina</taxon>
        <taxon>Dothideomycetes</taxon>
        <taxon>Dothideomycetidae</taxon>
        <taxon>Dothideales</taxon>
        <taxon>Zalariaceae</taxon>
        <taxon>Zalaria</taxon>
    </lineage>
</organism>
<dbReference type="EMBL" id="JAMKPW020000017">
    <property type="protein sequence ID" value="KAK8209109.1"/>
    <property type="molecule type" value="Genomic_DNA"/>
</dbReference>
<evidence type="ECO:0000313" key="2">
    <source>
        <dbReference type="Proteomes" id="UP001320706"/>
    </source>
</evidence>
<reference evidence="1" key="1">
    <citation type="submission" date="2024-02" db="EMBL/GenBank/DDBJ databases">
        <title>Metagenome Assembled Genome of Zalaria obscura JY119.</title>
        <authorList>
            <person name="Vighnesh L."/>
            <person name="Jagadeeshwari U."/>
            <person name="Venkata Ramana C."/>
            <person name="Sasikala C."/>
        </authorList>
    </citation>
    <scope>NUCLEOTIDE SEQUENCE</scope>
    <source>
        <strain evidence="1">JY119</strain>
    </source>
</reference>
<accession>A0ACC3SDV6</accession>
<name>A0ACC3SDV6_9PEZI</name>
<dbReference type="Proteomes" id="UP001320706">
    <property type="component" value="Unassembled WGS sequence"/>
</dbReference>
<comment type="caution">
    <text evidence="1">The sequence shown here is derived from an EMBL/GenBank/DDBJ whole genome shotgun (WGS) entry which is preliminary data.</text>
</comment>
<gene>
    <name evidence="1" type="ORF">M8818_003804</name>
</gene>